<evidence type="ECO:0000313" key="1">
    <source>
        <dbReference type="EMBL" id="RED64497.1"/>
    </source>
</evidence>
<dbReference type="RefSeq" id="WP_116063227.1">
    <property type="nucleotide sequence ID" value="NZ_QRDZ01000022.1"/>
</dbReference>
<dbReference type="Proteomes" id="UP000256977">
    <property type="component" value="Unassembled WGS sequence"/>
</dbReference>
<dbReference type="AlphaFoldDB" id="A0A3D9IS61"/>
<keyword evidence="2" id="KW-1185">Reference proteome</keyword>
<dbReference type="EMBL" id="QRDZ01000022">
    <property type="protein sequence ID" value="RED64497.1"/>
    <property type="molecule type" value="Genomic_DNA"/>
</dbReference>
<comment type="caution">
    <text evidence="1">The sequence shown here is derived from an EMBL/GenBank/DDBJ whole genome shotgun (WGS) entry which is preliminary data.</text>
</comment>
<organism evidence="1 2">
    <name type="scientific">Cohnella phaseoli</name>
    <dbReference type="NCBI Taxonomy" id="456490"/>
    <lineage>
        <taxon>Bacteria</taxon>
        <taxon>Bacillati</taxon>
        <taxon>Bacillota</taxon>
        <taxon>Bacilli</taxon>
        <taxon>Bacillales</taxon>
        <taxon>Paenibacillaceae</taxon>
        <taxon>Cohnella</taxon>
    </lineage>
</organism>
<gene>
    <name evidence="1" type="ORF">DFP98_12249</name>
</gene>
<protein>
    <submittedName>
        <fullName evidence="1">Uncharacterized protein</fullName>
    </submittedName>
</protein>
<proteinExistence type="predicted"/>
<reference evidence="1 2" key="1">
    <citation type="submission" date="2018-07" db="EMBL/GenBank/DDBJ databases">
        <title>Genomic Encyclopedia of Type Strains, Phase III (KMG-III): the genomes of soil and plant-associated and newly described type strains.</title>
        <authorList>
            <person name="Whitman W."/>
        </authorList>
    </citation>
    <scope>NUCLEOTIDE SEQUENCE [LARGE SCALE GENOMIC DNA]</scope>
    <source>
        <strain evidence="1 2">CECT 7287</strain>
    </source>
</reference>
<sequence length="83" mass="8381">MISRGQEAGALIRIKDIVSLEVPLDGEAAYPANSSYTAVFCLGGRAMIASGSETVELAPNDPAARAAGRGYTLGAGAAAPCIR</sequence>
<evidence type="ECO:0000313" key="2">
    <source>
        <dbReference type="Proteomes" id="UP000256977"/>
    </source>
</evidence>
<accession>A0A3D9IS61</accession>
<name>A0A3D9IS61_9BACL</name>